<dbReference type="SUPFAM" id="SSF103473">
    <property type="entry name" value="MFS general substrate transporter"/>
    <property type="match status" value="1"/>
</dbReference>
<evidence type="ECO:0000256" key="5">
    <source>
        <dbReference type="ARBA" id="ARBA00022692"/>
    </source>
</evidence>
<dbReference type="CDD" id="cd17320">
    <property type="entry name" value="MFS_MdfA_MDR_like"/>
    <property type="match status" value="1"/>
</dbReference>
<dbReference type="Proteomes" id="UP001595847">
    <property type="component" value="Unassembled WGS sequence"/>
</dbReference>
<dbReference type="PROSITE" id="PS00216">
    <property type="entry name" value="SUGAR_TRANSPORT_1"/>
    <property type="match status" value="1"/>
</dbReference>
<feature type="transmembrane region" description="Helical" evidence="8">
    <location>
        <begin position="393"/>
        <end position="415"/>
    </location>
</feature>
<protein>
    <submittedName>
        <fullName evidence="10">Multidrug effflux MFS transporter</fullName>
    </submittedName>
</protein>
<keyword evidence="11" id="KW-1185">Reference proteome</keyword>
<dbReference type="InterPro" id="IPR036259">
    <property type="entry name" value="MFS_trans_sf"/>
</dbReference>
<dbReference type="EMBL" id="JBHSBH010000001">
    <property type="protein sequence ID" value="MFC3994293.1"/>
    <property type="molecule type" value="Genomic_DNA"/>
</dbReference>
<feature type="transmembrane region" description="Helical" evidence="8">
    <location>
        <begin position="119"/>
        <end position="140"/>
    </location>
</feature>
<comment type="caution">
    <text evidence="10">The sequence shown here is derived from an EMBL/GenBank/DDBJ whole genome shotgun (WGS) entry which is preliminary data.</text>
</comment>
<feature type="domain" description="Major facilitator superfamily (MFS) profile" evidence="9">
    <location>
        <begin position="26"/>
        <end position="420"/>
    </location>
</feature>
<dbReference type="InterPro" id="IPR005829">
    <property type="entry name" value="Sugar_transporter_CS"/>
</dbReference>
<keyword evidence="5 8" id="KW-0812">Transmembrane</keyword>
<evidence type="ECO:0000256" key="7">
    <source>
        <dbReference type="ARBA" id="ARBA00023136"/>
    </source>
</evidence>
<feature type="transmembrane region" description="Helical" evidence="8">
    <location>
        <begin position="64"/>
        <end position="83"/>
    </location>
</feature>
<dbReference type="PANTHER" id="PTHR23502:SF132">
    <property type="entry name" value="POLYAMINE TRANSPORTER 2-RELATED"/>
    <property type="match status" value="1"/>
</dbReference>
<sequence length="423" mass="42855">MSLSPSSSSVGAAAASAVPRSRRSMALLVLVLGMLTATGPLATDLYLPALPAIAEDLGSSQARIQLTLTAIMLGMALGQLVIGPMSDAWGRRVPLLVGTALFTVASFLCVLVPSAGAFVALRFVQGMAGAAGTVISRAVVRDLFEGDDAARFFSRLMLVMGLAPLLGPVLGGQLLLLGPWRLLFAALGLVSLASLVVVFFWLPESLPREQRGPVNPAGLVATVGRLVRDVRFAGPTLVLGLSFGCMFTYISAFSFVSQNEFGASAQQFSMVFAVTTVGIMAGNQVNGFLIGRVETVRRLGAGLAGMVAAVLTLGVLALAGVGGPGALVAVAAVFFVMMFSVGFVFPNATSLAISSQPASVAGTASALMGSLQFALGGGLASLAGMTASGEASLASMAVVMVATGGVAAAVFVVVARRSVRPAV</sequence>
<evidence type="ECO:0000256" key="2">
    <source>
        <dbReference type="ARBA" id="ARBA00006236"/>
    </source>
</evidence>
<feature type="transmembrane region" description="Helical" evidence="8">
    <location>
        <begin position="95"/>
        <end position="113"/>
    </location>
</feature>
<name>A0ABV8FHK1_9ACTN</name>
<dbReference type="InterPro" id="IPR011701">
    <property type="entry name" value="MFS"/>
</dbReference>
<evidence type="ECO:0000259" key="9">
    <source>
        <dbReference type="PROSITE" id="PS50850"/>
    </source>
</evidence>
<evidence type="ECO:0000256" key="4">
    <source>
        <dbReference type="ARBA" id="ARBA00022475"/>
    </source>
</evidence>
<dbReference type="Pfam" id="PF07690">
    <property type="entry name" value="MFS_1"/>
    <property type="match status" value="1"/>
</dbReference>
<feature type="transmembrane region" description="Helical" evidence="8">
    <location>
        <begin position="326"/>
        <end position="345"/>
    </location>
</feature>
<gene>
    <name evidence="10" type="ORF">ACFOVU_00080</name>
</gene>
<reference evidence="11" key="1">
    <citation type="journal article" date="2019" name="Int. J. Syst. Evol. Microbiol.">
        <title>The Global Catalogue of Microorganisms (GCM) 10K type strain sequencing project: providing services to taxonomists for standard genome sequencing and annotation.</title>
        <authorList>
            <consortium name="The Broad Institute Genomics Platform"/>
            <consortium name="The Broad Institute Genome Sequencing Center for Infectious Disease"/>
            <person name="Wu L."/>
            <person name="Ma J."/>
        </authorList>
    </citation>
    <scope>NUCLEOTIDE SEQUENCE [LARGE SCALE GENOMIC DNA]</scope>
    <source>
        <strain evidence="11">TBRC 1826</strain>
    </source>
</reference>
<keyword evidence="3" id="KW-0813">Transport</keyword>
<proteinExistence type="inferred from homology"/>
<comment type="subcellular location">
    <subcellularLocation>
        <location evidence="1">Cell membrane</location>
        <topology evidence="1">Multi-pass membrane protein</topology>
    </subcellularLocation>
</comment>
<feature type="transmembrane region" description="Helical" evidence="8">
    <location>
        <begin position="232"/>
        <end position="256"/>
    </location>
</feature>
<dbReference type="PANTHER" id="PTHR23502">
    <property type="entry name" value="MAJOR FACILITATOR SUPERFAMILY"/>
    <property type="match status" value="1"/>
</dbReference>
<organism evidence="10 11">
    <name type="scientific">Nocardiopsis sediminis</name>
    <dbReference type="NCBI Taxonomy" id="1778267"/>
    <lineage>
        <taxon>Bacteria</taxon>
        <taxon>Bacillati</taxon>
        <taxon>Actinomycetota</taxon>
        <taxon>Actinomycetes</taxon>
        <taxon>Streptosporangiales</taxon>
        <taxon>Nocardiopsidaceae</taxon>
        <taxon>Nocardiopsis</taxon>
    </lineage>
</organism>
<comment type="similarity">
    <text evidence="2">Belongs to the major facilitator superfamily. Bcr/CmlA family.</text>
</comment>
<dbReference type="Gene3D" id="1.20.1720.10">
    <property type="entry name" value="Multidrug resistance protein D"/>
    <property type="match status" value="1"/>
</dbReference>
<dbReference type="PROSITE" id="PS50850">
    <property type="entry name" value="MFS"/>
    <property type="match status" value="1"/>
</dbReference>
<evidence type="ECO:0000313" key="11">
    <source>
        <dbReference type="Proteomes" id="UP001595847"/>
    </source>
</evidence>
<evidence type="ECO:0000256" key="1">
    <source>
        <dbReference type="ARBA" id="ARBA00004651"/>
    </source>
</evidence>
<dbReference type="RefSeq" id="WP_378529170.1">
    <property type="nucleotide sequence ID" value="NZ_JBHSBH010000001.1"/>
</dbReference>
<feature type="transmembrane region" description="Helical" evidence="8">
    <location>
        <begin position="268"/>
        <end position="289"/>
    </location>
</feature>
<accession>A0ABV8FHK1</accession>
<keyword evidence="4" id="KW-1003">Cell membrane</keyword>
<feature type="transmembrane region" description="Helical" evidence="8">
    <location>
        <begin position="182"/>
        <end position="202"/>
    </location>
</feature>
<dbReference type="NCBIfam" id="TIGR00710">
    <property type="entry name" value="efflux_Bcr_CflA"/>
    <property type="match status" value="1"/>
</dbReference>
<dbReference type="InterPro" id="IPR020846">
    <property type="entry name" value="MFS_dom"/>
</dbReference>
<feature type="transmembrane region" description="Helical" evidence="8">
    <location>
        <begin position="366"/>
        <end position="387"/>
    </location>
</feature>
<keyword evidence="6 8" id="KW-1133">Transmembrane helix</keyword>
<keyword evidence="7 8" id="KW-0472">Membrane</keyword>
<evidence type="ECO:0000256" key="8">
    <source>
        <dbReference type="SAM" id="Phobius"/>
    </source>
</evidence>
<dbReference type="InterPro" id="IPR004812">
    <property type="entry name" value="Efflux_drug-R_Bcr/CmlA"/>
</dbReference>
<evidence type="ECO:0000256" key="6">
    <source>
        <dbReference type="ARBA" id="ARBA00022989"/>
    </source>
</evidence>
<feature type="transmembrane region" description="Helical" evidence="8">
    <location>
        <begin position="301"/>
        <end position="320"/>
    </location>
</feature>
<feature type="transmembrane region" description="Helical" evidence="8">
    <location>
        <begin position="152"/>
        <end position="176"/>
    </location>
</feature>
<evidence type="ECO:0000313" key="10">
    <source>
        <dbReference type="EMBL" id="MFC3994293.1"/>
    </source>
</evidence>
<evidence type="ECO:0000256" key="3">
    <source>
        <dbReference type="ARBA" id="ARBA00022448"/>
    </source>
</evidence>